<feature type="transmembrane region" description="Helical" evidence="9">
    <location>
        <begin position="773"/>
        <end position="794"/>
    </location>
</feature>
<evidence type="ECO:0000256" key="9">
    <source>
        <dbReference type="SAM" id="Phobius"/>
    </source>
</evidence>
<accession>A0A553PFS2</accession>
<sequence>MGQMNEVHPLEIVVHHELQRVRHVAFMGLDLEAHDRAILQQIAGPFDQPRMVKKELQEGVGARVIAVERHARDLLHFVDVLLLGRRQAHTQIEGVVQTVGQAIGITTRLRGCGRLSRREGHVQVGKHPVQMETRLLTGGCGAKSPQNGHFPDRVVSIRGENRVQARNGISHIVVQGHDPQGQIGSGRPVMPVMLVMLGAVRGLNPGTTSTTAMAQTQQIGLGFRFRGGLRPVRPVRPALNQSITRESTDMSQTEVKRGKVCSICGGVNESYHLNYGASSCLSCRAFFRRALGRSQNPQLKCKMGGNCVITVENRHCRKCRFAKCLAAGMRKDLVMNDGEKVHRFRKLLKTQRLVEDKTQSPKVVRYKKTKPDVKLIVGHEPWNKEWLTMVDAEMDMAEFQEALQGRGPVSRKLLLKHLVRIKFVVNAFLVNSDIAKSDQGTLFRSNVLKIICLALGQALNKHFSSDDSMQWILCGKRWPRVEEDETQCKQNPPGNLVTLLSPPPDMLKGLELSVKKLNLSPESFGTMVVALLLHDHESLFIEDIATVEAQWRQAQLHLKGLRWDHLAEWLDSFKSNVLSSWFPELIHDENNKIASVASATSSVAIELKISKDLKLLDESIRSISYGEEAMMECLMFNLDVPLTRRFYTMIARIWSERSFDLFRRCYDIRGMTTQQQNACLSALEAPSLALVQAIMEALPNGEEQVKFACGHTDVELFIEKYRSQLPGNTWKAMTVQSMNAYETLFSEETQKAVLKCTNSLCAFVRDETTFRLLLLYSISACVNLVGFNHVNVYLRYMKNHLAKLGFSNPTEVMSNCIESTNQLTHVICPTIR</sequence>
<dbReference type="InterPro" id="IPR001628">
    <property type="entry name" value="Znf_hrmn_rcpt"/>
</dbReference>
<reference evidence="11 12" key="1">
    <citation type="journal article" date="2018" name="Nat. Ecol. Evol.">
        <title>Genomic signatures of mitonuclear coevolution across populations of Tigriopus californicus.</title>
        <authorList>
            <person name="Barreto F.S."/>
            <person name="Watson E.T."/>
            <person name="Lima T.G."/>
            <person name="Willett C.S."/>
            <person name="Edmands S."/>
            <person name="Li W."/>
            <person name="Burton R.S."/>
        </authorList>
    </citation>
    <scope>NUCLEOTIDE SEQUENCE [LARGE SCALE GENOMIC DNA]</scope>
    <source>
        <strain evidence="11 12">San Diego</strain>
    </source>
</reference>
<dbReference type="PANTHER" id="PTHR24082">
    <property type="entry name" value="NUCLEAR HORMONE RECEPTOR"/>
    <property type="match status" value="1"/>
</dbReference>
<feature type="domain" description="Nuclear receptor" evidence="10">
    <location>
        <begin position="258"/>
        <end position="336"/>
    </location>
</feature>
<keyword evidence="12" id="KW-1185">Reference proteome</keyword>
<dbReference type="Pfam" id="PF00105">
    <property type="entry name" value="zf-C4"/>
    <property type="match status" value="1"/>
</dbReference>
<dbReference type="InterPro" id="IPR050234">
    <property type="entry name" value="Nuclear_hormone_rcpt_NR1"/>
</dbReference>
<protein>
    <recommendedName>
        <fullName evidence="10">Nuclear receptor domain-containing protein</fullName>
    </recommendedName>
</protein>
<gene>
    <name evidence="11" type="ORF">TCAL_03531</name>
</gene>
<dbReference type="InterPro" id="IPR013088">
    <property type="entry name" value="Znf_NHR/GATA"/>
</dbReference>
<dbReference type="PROSITE" id="PS51030">
    <property type="entry name" value="NUCLEAR_REC_DBD_2"/>
    <property type="match status" value="1"/>
</dbReference>
<keyword evidence="6" id="KW-0804">Transcription</keyword>
<evidence type="ECO:0000259" key="10">
    <source>
        <dbReference type="PROSITE" id="PS51030"/>
    </source>
</evidence>
<dbReference type="GO" id="GO:0000978">
    <property type="term" value="F:RNA polymerase II cis-regulatory region sequence-specific DNA binding"/>
    <property type="evidence" value="ECO:0007669"/>
    <property type="project" value="TreeGrafter"/>
</dbReference>
<evidence type="ECO:0000313" key="12">
    <source>
        <dbReference type="Proteomes" id="UP000318571"/>
    </source>
</evidence>
<evidence type="ECO:0000256" key="1">
    <source>
        <dbReference type="ARBA" id="ARBA00022723"/>
    </source>
</evidence>
<dbReference type="PROSITE" id="PS00031">
    <property type="entry name" value="NUCLEAR_REC_DBD_1"/>
    <property type="match status" value="1"/>
</dbReference>
<dbReference type="GO" id="GO:0008270">
    <property type="term" value="F:zinc ion binding"/>
    <property type="evidence" value="ECO:0007669"/>
    <property type="project" value="UniProtKB-KW"/>
</dbReference>
<keyword evidence="8" id="KW-0539">Nucleus</keyword>
<organism evidence="11 12">
    <name type="scientific">Tigriopus californicus</name>
    <name type="common">Marine copepod</name>
    <dbReference type="NCBI Taxonomy" id="6832"/>
    <lineage>
        <taxon>Eukaryota</taxon>
        <taxon>Metazoa</taxon>
        <taxon>Ecdysozoa</taxon>
        <taxon>Arthropoda</taxon>
        <taxon>Crustacea</taxon>
        <taxon>Multicrustacea</taxon>
        <taxon>Hexanauplia</taxon>
        <taxon>Copepoda</taxon>
        <taxon>Harpacticoida</taxon>
        <taxon>Harpacticidae</taxon>
        <taxon>Tigriopus</taxon>
    </lineage>
</organism>
<dbReference type="Gene3D" id="3.30.50.10">
    <property type="entry name" value="Erythroid Transcription Factor GATA-1, subunit A"/>
    <property type="match status" value="1"/>
</dbReference>
<evidence type="ECO:0000256" key="6">
    <source>
        <dbReference type="ARBA" id="ARBA00023163"/>
    </source>
</evidence>
<dbReference type="Proteomes" id="UP000318571">
    <property type="component" value="Chromosome 5"/>
</dbReference>
<evidence type="ECO:0000256" key="5">
    <source>
        <dbReference type="ARBA" id="ARBA00023125"/>
    </source>
</evidence>
<dbReference type="SUPFAM" id="SSF57716">
    <property type="entry name" value="Glucocorticoid receptor-like (DNA-binding domain)"/>
    <property type="match status" value="1"/>
</dbReference>
<keyword evidence="7" id="KW-0675">Receptor</keyword>
<evidence type="ECO:0000256" key="4">
    <source>
        <dbReference type="ARBA" id="ARBA00023015"/>
    </source>
</evidence>
<evidence type="ECO:0000256" key="2">
    <source>
        <dbReference type="ARBA" id="ARBA00022771"/>
    </source>
</evidence>
<keyword evidence="3" id="KW-0862">Zinc</keyword>
<evidence type="ECO:0000256" key="8">
    <source>
        <dbReference type="ARBA" id="ARBA00023242"/>
    </source>
</evidence>
<dbReference type="GO" id="GO:0045944">
    <property type="term" value="P:positive regulation of transcription by RNA polymerase II"/>
    <property type="evidence" value="ECO:0007669"/>
    <property type="project" value="TreeGrafter"/>
</dbReference>
<keyword evidence="5" id="KW-0238">DNA-binding</keyword>
<dbReference type="GO" id="GO:0000122">
    <property type="term" value="P:negative regulation of transcription by RNA polymerase II"/>
    <property type="evidence" value="ECO:0007669"/>
    <property type="project" value="TreeGrafter"/>
</dbReference>
<evidence type="ECO:0000256" key="3">
    <source>
        <dbReference type="ARBA" id="ARBA00022833"/>
    </source>
</evidence>
<dbReference type="AlphaFoldDB" id="A0A553PFS2"/>
<keyword evidence="9" id="KW-1133">Transmembrane helix</keyword>
<keyword evidence="2" id="KW-0863">Zinc-finger</keyword>
<comment type="caution">
    <text evidence="11">The sequence shown here is derived from an EMBL/GenBank/DDBJ whole genome shotgun (WGS) entry which is preliminary data.</text>
</comment>
<dbReference type="STRING" id="6832.A0A553PFS2"/>
<evidence type="ECO:0000256" key="7">
    <source>
        <dbReference type="ARBA" id="ARBA00023170"/>
    </source>
</evidence>
<evidence type="ECO:0000313" key="11">
    <source>
        <dbReference type="EMBL" id="TRY76513.1"/>
    </source>
</evidence>
<keyword evidence="4" id="KW-0805">Transcription regulation</keyword>
<dbReference type="EMBL" id="VCGU01000004">
    <property type="protein sequence ID" value="TRY76513.1"/>
    <property type="molecule type" value="Genomic_DNA"/>
</dbReference>
<name>A0A553PFS2_TIGCA</name>
<proteinExistence type="predicted"/>
<dbReference type="GO" id="GO:0030154">
    <property type="term" value="P:cell differentiation"/>
    <property type="evidence" value="ECO:0007669"/>
    <property type="project" value="TreeGrafter"/>
</dbReference>
<dbReference type="GO" id="GO:0004879">
    <property type="term" value="F:nuclear receptor activity"/>
    <property type="evidence" value="ECO:0007669"/>
    <property type="project" value="TreeGrafter"/>
</dbReference>
<keyword evidence="1" id="KW-0479">Metal-binding</keyword>
<dbReference type="SMART" id="SM00399">
    <property type="entry name" value="ZnF_C4"/>
    <property type="match status" value="1"/>
</dbReference>
<dbReference type="PANTHER" id="PTHR24082:SF283">
    <property type="entry name" value="NUCLEAR HORMONE RECEPTOR HR96"/>
    <property type="match status" value="1"/>
</dbReference>
<dbReference type="PRINTS" id="PR00047">
    <property type="entry name" value="STROIDFINGER"/>
</dbReference>
<keyword evidence="9" id="KW-0812">Transmembrane</keyword>
<keyword evidence="9" id="KW-0472">Membrane</keyword>